<organism evidence="2 3">
    <name type="scientific">Thalassoglobus neptunius</name>
    <dbReference type="NCBI Taxonomy" id="1938619"/>
    <lineage>
        <taxon>Bacteria</taxon>
        <taxon>Pseudomonadati</taxon>
        <taxon>Planctomycetota</taxon>
        <taxon>Planctomycetia</taxon>
        <taxon>Planctomycetales</taxon>
        <taxon>Planctomycetaceae</taxon>
        <taxon>Thalassoglobus</taxon>
    </lineage>
</organism>
<reference evidence="2 3" key="1">
    <citation type="submission" date="2019-02" db="EMBL/GenBank/DDBJ databases">
        <title>Deep-cultivation of Planctomycetes and their phenomic and genomic characterization uncovers novel biology.</title>
        <authorList>
            <person name="Wiegand S."/>
            <person name="Jogler M."/>
            <person name="Boedeker C."/>
            <person name="Pinto D."/>
            <person name="Vollmers J."/>
            <person name="Rivas-Marin E."/>
            <person name="Kohn T."/>
            <person name="Peeters S.H."/>
            <person name="Heuer A."/>
            <person name="Rast P."/>
            <person name="Oberbeckmann S."/>
            <person name="Bunk B."/>
            <person name="Jeske O."/>
            <person name="Meyerdierks A."/>
            <person name="Storesund J.E."/>
            <person name="Kallscheuer N."/>
            <person name="Luecker S."/>
            <person name="Lage O.M."/>
            <person name="Pohl T."/>
            <person name="Merkel B.J."/>
            <person name="Hornburger P."/>
            <person name="Mueller R.-W."/>
            <person name="Bruemmer F."/>
            <person name="Labrenz M."/>
            <person name="Spormann A.M."/>
            <person name="Op Den Camp H."/>
            <person name="Overmann J."/>
            <person name="Amann R."/>
            <person name="Jetten M.S.M."/>
            <person name="Mascher T."/>
            <person name="Medema M.H."/>
            <person name="Devos D.P."/>
            <person name="Kaster A.-K."/>
            <person name="Ovreas L."/>
            <person name="Rohde M."/>
            <person name="Galperin M.Y."/>
            <person name="Jogler C."/>
        </authorList>
    </citation>
    <scope>NUCLEOTIDE SEQUENCE [LARGE SCALE GENOMIC DNA]</scope>
    <source>
        <strain evidence="2 3">KOR42</strain>
    </source>
</reference>
<name>A0A5C5X837_9PLAN</name>
<dbReference type="Proteomes" id="UP000317243">
    <property type="component" value="Unassembled WGS sequence"/>
</dbReference>
<gene>
    <name evidence="2" type="ORF">KOR42_18760</name>
</gene>
<proteinExistence type="predicted"/>
<comment type="caution">
    <text evidence="2">The sequence shown here is derived from an EMBL/GenBank/DDBJ whole genome shotgun (WGS) entry which is preliminary data.</text>
</comment>
<evidence type="ECO:0000313" key="3">
    <source>
        <dbReference type="Proteomes" id="UP000317243"/>
    </source>
</evidence>
<evidence type="ECO:0000313" key="2">
    <source>
        <dbReference type="EMBL" id="TWT58501.1"/>
    </source>
</evidence>
<dbReference type="AlphaFoldDB" id="A0A5C5X837"/>
<sequence>MPSPNLMPFDEGKAKPDESRRIGTRTNEHQVTERKEFIGCVDSLHREAG</sequence>
<evidence type="ECO:0000256" key="1">
    <source>
        <dbReference type="SAM" id="MobiDB-lite"/>
    </source>
</evidence>
<feature type="region of interest" description="Disordered" evidence="1">
    <location>
        <begin position="1"/>
        <end position="31"/>
    </location>
</feature>
<feature type="compositionally biased region" description="Basic and acidic residues" evidence="1">
    <location>
        <begin position="10"/>
        <end position="31"/>
    </location>
</feature>
<accession>A0A5C5X837</accession>
<protein>
    <submittedName>
        <fullName evidence="2">Uncharacterized protein</fullName>
    </submittedName>
</protein>
<dbReference type="EMBL" id="SIHI01000001">
    <property type="protein sequence ID" value="TWT58501.1"/>
    <property type="molecule type" value="Genomic_DNA"/>
</dbReference>
<keyword evidence="3" id="KW-1185">Reference proteome</keyword>